<protein>
    <submittedName>
        <fullName evidence="2">Uncharacterized protein</fullName>
    </submittedName>
</protein>
<keyword evidence="5" id="KW-1185">Reference proteome</keyword>
<dbReference type="RefSeq" id="WP_072357213.1">
    <property type="nucleotide sequence ID" value="NZ_CP139972.1"/>
</dbReference>
<dbReference type="STRING" id="1004.SAMN05661012_00689"/>
<organism evidence="2 4">
    <name type="scientific">Chitinophaga sancti</name>
    <dbReference type="NCBI Taxonomy" id="1004"/>
    <lineage>
        <taxon>Bacteria</taxon>
        <taxon>Pseudomonadati</taxon>
        <taxon>Bacteroidota</taxon>
        <taxon>Chitinophagia</taxon>
        <taxon>Chitinophagales</taxon>
        <taxon>Chitinophagaceae</taxon>
        <taxon>Chitinophaga</taxon>
    </lineage>
</organism>
<dbReference type="Proteomes" id="UP000183788">
    <property type="component" value="Unassembled WGS sequence"/>
</dbReference>
<dbReference type="AlphaFoldDB" id="A0A1K1MLQ8"/>
<accession>A0A1K1MLQ8</accession>
<gene>
    <name evidence="2" type="ORF">SAMN05661012_00689</name>
    <name evidence="3" type="ORF">SR876_08695</name>
</gene>
<evidence type="ECO:0000313" key="5">
    <source>
        <dbReference type="Proteomes" id="UP001326715"/>
    </source>
</evidence>
<dbReference type="OrthoDB" id="657433at2"/>
<evidence type="ECO:0000313" key="2">
    <source>
        <dbReference type="EMBL" id="SFW24096.1"/>
    </source>
</evidence>
<dbReference type="EMBL" id="FPIZ01000002">
    <property type="protein sequence ID" value="SFW24096.1"/>
    <property type="molecule type" value="Genomic_DNA"/>
</dbReference>
<dbReference type="Proteomes" id="UP001326715">
    <property type="component" value="Chromosome"/>
</dbReference>
<reference evidence="3 5" key="2">
    <citation type="submission" date="2023-11" db="EMBL/GenBank/DDBJ databases">
        <title>MicrobeMod: A computational toolkit for identifying prokaryotic methylation and restriction-modification with nanopore sequencing.</title>
        <authorList>
            <person name="Crits-Christoph A."/>
            <person name="Kang S.C."/>
            <person name="Lee H."/>
            <person name="Ostrov N."/>
        </authorList>
    </citation>
    <scope>NUCLEOTIDE SEQUENCE [LARGE SCALE GENOMIC DNA]</scope>
    <source>
        <strain evidence="3 5">ATCC 23090</strain>
    </source>
</reference>
<evidence type="ECO:0000313" key="4">
    <source>
        <dbReference type="Proteomes" id="UP000183788"/>
    </source>
</evidence>
<dbReference type="EMBL" id="CP140154">
    <property type="protein sequence ID" value="WQG91578.1"/>
    <property type="molecule type" value="Genomic_DNA"/>
</dbReference>
<sequence length="160" mass="17868">MQFRLLLAGLLLWSIVSKAQDGTLFIVDSVEVEGGLNNLSPDKIAFMNVVKSPTLQAKYGAKAENAIIFIETKAFARKRYNRLFSELSPAFEAALKKYGSDSVFQYILDGVKIDDTSMNMLAALEKKSIVNLVLVDKETLKRKYEVKEKDKKVGVVITSK</sequence>
<evidence type="ECO:0000313" key="3">
    <source>
        <dbReference type="EMBL" id="WQG91578.1"/>
    </source>
</evidence>
<feature type="signal peptide" evidence="1">
    <location>
        <begin position="1"/>
        <end position="19"/>
    </location>
</feature>
<proteinExistence type="predicted"/>
<reference evidence="2 4" key="1">
    <citation type="submission" date="2016-11" db="EMBL/GenBank/DDBJ databases">
        <authorList>
            <person name="Jaros S."/>
            <person name="Januszkiewicz K."/>
            <person name="Wedrychowicz H."/>
        </authorList>
    </citation>
    <scope>NUCLEOTIDE SEQUENCE [LARGE SCALE GENOMIC DNA]</scope>
    <source>
        <strain evidence="2 4">DSM 784</strain>
    </source>
</reference>
<feature type="chain" id="PRO_5013199195" evidence="1">
    <location>
        <begin position="20"/>
        <end position="160"/>
    </location>
</feature>
<keyword evidence="1" id="KW-0732">Signal</keyword>
<evidence type="ECO:0000256" key="1">
    <source>
        <dbReference type="SAM" id="SignalP"/>
    </source>
</evidence>
<name>A0A1K1MLQ8_9BACT</name>